<comment type="catalytic activity">
    <reaction evidence="7">
        <text>a (3S)-3-hydroxyacyl-CoA = a (2E)-enoyl-CoA + H2O</text>
        <dbReference type="Rhea" id="RHEA:16105"/>
        <dbReference type="ChEBI" id="CHEBI:15377"/>
        <dbReference type="ChEBI" id="CHEBI:57318"/>
        <dbReference type="ChEBI" id="CHEBI:58856"/>
        <dbReference type="EC" id="4.2.1.17"/>
    </reaction>
</comment>
<dbReference type="RefSeq" id="WP_048452726.1">
    <property type="nucleotide sequence ID" value="NZ_JBNNPJ010000020.1"/>
</dbReference>
<dbReference type="InterPro" id="IPR029045">
    <property type="entry name" value="ClpP/crotonase-like_dom_sf"/>
</dbReference>
<dbReference type="InterPro" id="IPR014748">
    <property type="entry name" value="Enoyl-CoA_hydra_C"/>
</dbReference>
<dbReference type="FunFam" id="3.90.226.10:FF:000019">
    <property type="entry name" value="Enoyl-CoA hydratase, mitochondrial"/>
    <property type="match status" value="1"/>
</dbReference>
<evidence type="ECO:0000256" key="9">
    <source>
        <dbReference type="RuleBase" id="RU003707"/>
    </source>
</evidence>
<dbReference type="InterPro" id="IPR018376">
    <property type="entry name" value="Enoyl-CoA_hyd/isom_CS"/>
</dbReference>
<keyword evidence="4" id="KW-0276">Fatty acid metabolism</keyword>
<evidence type="ECO:0000313" key="10">
    <source>
        <dbReference type="EMBL" id="KMO36617.1"/>
    </source>
</evidence>
<comment type="catalytic activity">
    <reaction evidence="8">
        <text>a 4-saturated-(3S)-3-hydroxyacyl-CoA = a (3E)-enoyl-CoA + H2O</text>
        <dbReference type="Rhea" id="RHEA:20724"/>
        <dbReference type="ChEBI" id="CHEBI:15377"/>
        <dbReference type="ChEBI" id="CHEBI:58521"/>
        <dbReference type="ChEBI" id="CHEBI:137480"/>
        <dbReference type="EC" id="4.2.1.17"/>
    </reaction>
</comment>
<reference evidence="10 11" key="1">
    <citation type="submission" date="2015-03" db="EMBL/GenBank/DDBJ databases">
        <title>Genome sequencing of Methylobacterium tarhaniae DSM 25844.</title>
        <authorList>
            <person name="Chaudhry V."/>
            <person name="Patil P.B."/>
        </authorList>
    </citation>
    <scope>NUCLEOTIDE SEQUENCE [LARGE SCALE GENOMIC DNA]</scope>
    <source>
        <strain evidence="10 11">DSM 25844</strain>
    </source>
</reference>
<dbReference type="Gene3D" id="1.10.12.10">
    <property type="entry name" value="Lyase 2-enoyl-coa Hydratase, Chain A, domain 2"/>
    <property type="match status" value="1"/>
</dbReference>
<evidence type="ECO:0000256" key="4">
    <source>
        <dbReference type="ARBA" id="ARBA00022832"/>
    </source>
</evidence>
<dbReference type="Gene3D" id="3.90.226.10">
    <property type="entry name" value="2-enoyl-CoA Hydratase, Chain A, domain 1"/>
    <property type="match status" value="1"/>
</dbReference>
<accession>A0A0J6SSU3</accession>
<comment type="function">
    <text evidence="1">Could possibly oxidize fatty acids using specific components.</text>
</comment>
<dbReference type="Pfam" id="PF00378">
    <property type="entry name" value="ECH_1"/>
    <property type="match status" value="1"/>
</dbReference>
<evidence type="ECO:0000256" key="2">
    <source>
        <dbReference type="ARBA" id="ARBA00005254"/>
    </source>
</evidence>
<dbReference type="PROSITE" id="PS00166">
    <property type="entry name" value="ENOYL_COA_HYDRATASE"/>
    <property type="match status" value="1"/>
</dbReference>
<gene>
    <name evidence="10" type="ORF">VQ03_20395</name>
</gene>
<name>A0A0J6SSU3_9HYPH</name>
<dbReference type="GO" id="GO:0006635">
    <property type="term" value="P:fatty acid beta-oxidation"/>
    <property type="evidence" value="ECO:0007669"/>
    <property type="project" value="TreeGrafter"/>
</dbReference>
<proteinExistence type="inferred from homology"/>
<dbReference type="PANTHER" id="PTHR11941">
    <property type="entry name" value="ENOYL-COA HYDRATASE-RELATED"/>
    <property type="match status" value="1"/>
</dbReference>
<evidence type="ECO:0000256" key="7">
    <source>
        <dbReference type="ARBA" id="ARBA00023709"/>
    </source>
</evidence>
<dbReference type="EC" id="4.2.1.17" evidence="3"/>
<dbReference type="CDD" id="cd06558">
    <property type="entry name" value="crotonase-like"/>
    <property type="match status" value="1"/>
</dbReference>
<evidence type="ECO:0000256" key="3">
    <source>
        <dbReference type="ARBA" id="ARBA00012076"/>
    </source>
</evidence>
<dbReference type="NCBIfam" id="NF004517">
    <property type="entry name" value="PRK05862.1"/>
    <property type="match status" value="1"/>
</dbReference>
<dbReference type="SUPFAM" id="SSF52096">
    <property type="entry name" value="ClpP/crotonase"/>
    <property type="match status" value="1"/>
</dbReference>
<dbReference type="FunFam" id="1.10.12.10:FF:000001">
    <property type="entry name" value="Probable enoyl-CoA hydratase, mitochondrial"/>
    <property type="match status" value="1"/>
</dbReference>
<comment type="caution">
    <text evidence="10">The sequence shown here is derived from an EMBL/GenBank/DDBJ whole genome shotgun (WGS) entry which is preliminary data.</text>
</comment>
<evidence type="ECO:0000313" key="11">
    <source>
        <dbReference type="Proteomes" id="UP000036449"/>
    </source>
</evidence>
<dbReference type="EMBL" id="LABZ01000146">
    <property type="protein sequence ID" value="KMO36617.1"/>
    <property type="molecule type" value="Genomic_DNA"/>
</dbReference>
<dbReference type="OrthoDB" id="9775794at2"/>
<dbReference type="Proteomes" id="UP000036449">
    <property type="component" value="Unassembled WGS sequence"/>
</dbReference>
<dbReference type="PANTHER" id="PTHR11941:SF54">
    <property type="entry name" value="ENOYL-COA HYDRATASE, MITOCHONDRIAL"/>
    <property type="match status" value="1"/>
</dbReference>
<keyword evidence="6 10" id="KW-0456">Lyase</keyword>
<organism evidence="10 11">
    <name type="scientific">Methylobacterium tarhaniae</name>
    <dbReference type="NCBI Taxonomy" id="1187852"/>
    <lineage>
        <taxon>Bacteria</taxon>
        <taxon>Pseudomonadati</taxon>
        <taxon>Pseudomonadota</taxon>
        <taxon>Alphaproteobacteria</taxon>
        <taxon>Hyphomicrobiales</taxon>
        <taxon>Methylobacteriaceae</taxon>
        <taxon>Methylobacterium</taxon>
    </lineage>
</organism>
<dbReference type="InterPro" id="IPR001753">
    <property type="entry name" value="Enoyl-CoA_hydra/iso"/>
</dbReference>
<evidence type="ECO:0000256" key="6">
    <source>
        <dbReference type="ARBA" id="ARBA00023239"/>
    </source>
</evidence>
<keyword evidence="11" id="KW-1185">Reference proteome</keyword>
<evidence type="ECO:0000256" key="1">
    <source>
        <dbReference type="ARBA" id="ARBA00002994"/>
    </source>
</evidence>
<evidence type="ECO:0000256" key="5">
    <source>
        <dbReference type="ARBA" id="ARBA00023098"/>
    </source>
</evidence>
<keyword evidence="5" id="KW-0443">Lipid metabolism</keyword>
<dbReference type="PATRIC" id="fig|1187852.3.peg.1521"/>
<dbReference type="GO" id="GO:0018812">
    <property type="term" value="F:3-hydroxyacyl-CoA dehydratase activity"/>
    <property type="evidence" value="ECO:0007669"/>
    <property type="project" value="RHEA"/>
</dbReference>
<evidence type="ECO:0000256" key="8">
    <source>
        <dbReference type="ARBA" id="ARBA00023717"/>
    </source>
</evidence>
<comment type="similarity">
    <text evidence="2 9">Belongs to the enoyl-CoA hydratase/isomerase family.</text>
</comment>
<protein>
    <recommendedName>
        <fullName evidence="3">enoyl-CoA hydratase</fullName>
        <ecNumber evidence="3">4.2.1.17</ecNumber>
    </recommendedName>
</protein>
<sequence>MAYENIRVETRGRVALVTLHRPAALNALCNALIAELNHALDGFERDDGIGCIVITGSEKAFAAGADIREMQDRTHPEFYMADPFGEWDKVGRRRKPIIAAVAGYALGGGCELALMCDFILAADTAKFGQPEIKLGVIPGAGGTQRLTRAVGKAKAMELCLTGRMMDAAEAERSGLVARIVPAAELLDEAMKAAETIASMSLPAVMVAKESIDRAFETTLTEGIRYERRVFYGLFATHDQKEGMTAFVEKRKPNFENR</sequence>
<dbReference type="AlphaFoldDB" id="A0A0J6SSU3"/>